<name>A0ABS3QNH3_9BACT</name>
<accession>A0ABS3QNH3</accession>
<feature type="domain" description="IPT/TIG" evidence="1">
    <location>
        <begin position="40"/>
        <end position="118"/>
    </location>
</feature>
<evidence type="ECO:0000313" key="2">
    <source>
        <dbReference type="EMBL" id="MBO2012473.1"/>
    </source>
</evidence>
<dbReference type="InterPro" id="IPR002909">
    <property type="entry name" value="IPT_dom"/>
</dbReference>
<dbReference type="RefSeq" id="WP_208178209.1">
    <property type="nucleotide sequence ID" value="NZ_JAGETZ010000017.1"/>
</dbReference>
<dbReference type="EMBL" id="JAGETZ010000017">
    <property type="protein sequence ID" value="MBO2012473.1"/>
    <property type="molecule type" value="Genomic_DNA"/>
</dbReference>
<dbReference type="InterPro" id="IPR014756">
    <property type="entry name" value="Ig_E-set"/>
</dbReference>
<evidence type="ECO:0000259" key="1">
    <source>
        <dbReference type="SMART" id="SM00429"/>
    </source>
</evidence>
<dbReference type="Pfam" id="PF01833">
    <property type="entry name" value="TIG"/>
    <property type="match status" value="1"/>
</dbReference>
<gene>
    <name evidence="2" type="ORF">J4E00_25650</name>
</gene>
<dbReference type="CDD" id="cd00102">
    <property type="entry name" value="IPT"/>
    <property type="match status" value="1"/>
</dbReference>
<comment type="caution">
    <text evidence="2">The sequence shown here is derived from an EMBL/GenBank/DDBJ whole genome shotgun (WGS) entry which is preliminary data.</text>
</comment>
<dbReference type="SMART" id="SM00429">
    <property type="entry name" value="IPT"/>
    <property type="match status" value="1"/>
</dbReference>
<evidence type="ECO:0000313" key="3">
    <source>
        <dbReference type="Proteomes" id="UP000664369"/>
    </source>
</evidence>
<dbReference type="InterPro" id="IPR013783">
    <property type="entry name" value="Ig-like_fold"/>
</dbReference>
<sequence>MGNSSCRVALGDVDGDGNLNILATNSGSANASVLLNQPPAPILTSLVPNSGPVDTSVTITGSYLGGATSVSFNGTAQTSFTSNSATQLVLTVPAGATSSLVTVTMPSGNSNGLPFTVVNCSVTPADSRPVAGCFGPGRRAYFLAVR</sequence>
<dbReference type="Gene3D" id="2.60.40.10">
    <property type="entry name" value="Immunoglobulins"/>
    <property type="match status" value="1"/>
</dbReference>
<reference evidence="2 3" key="1">
    <citation type="submission" date="2021-03" db="EMBL/GenBank/DDBJ databases">
        <authorList>
            <person name="Kim M.K."/>
        </authorList>
    </citation>
    <scope>NUCLEOTIDE SEQUENCE [LARGE SCALE GENOMIC DNA]</scope>
    <source>
        <strain evidence="2 3">BT442</strain>
    </source>
</reference>
<organism evidence="2 3">
    <name type="scientific">Hymenobacter negativus</name>
    <dbReference type="NCBI Taxonomy" id="2795026"/>
    <lineage>
        <taxon>Bacteria</taxon>
        <taxon>Pseudomonadati</taxon>
        <taxon>Bacteroidota</taxon>
        <taxon>Cytophagia</taxon>
        <taxon>Cytophagales</taxon>
        <taxon>Hymenobacteraceae</taxon>
        <taxon>Hymenobacter</taxon>
    </lineage>
</organism>
<dbReference type="Proteomes" id="UP000664369">
    <property type="component" value="Unassembled WGS sequence"/>
</dbReference>
<protein>
    <submittedName>
        <fullName evidence="2">IPT/TIG domain-containing protein</fullName>
    </submittedName>
</protein>
<proteinExistence type="predicted"/>
<dbReference type="SUPFAM" id="SSF81296">
    <property type="entry name" value="E set domains"/>
    <property type="match status" value="1"/>
</dbReference>
<keyword evidence="3" id="KW-1185">Reference proteome</keyword>